<evidence type="ECO:0000256" key="3">
    <source>
        <dbReference type="ARBA" id="ARBA00022448"/>
    </source>
</evidence>
<reference evidence="13 14" key="1">
    <citation type="submission" date="2018-06" db="EMBL/GenBank/DDBJ databases">
        <title>Complete Genomes of Monosporascus.</title>
        <authorList>
            <person name="Robinson A.J."/>
            <person name="Natvig D.O."/>
        </authorList>
    </citation>
    <scope>NUCLEOTIDE SEQUENCE [LARGE SCALE GENOMIC DNA]</scope>
    <source>
        <strain evidence="13 14">CBS 609.92</strain>
    </source>
</reference>
<evidence type="ECO:0000259" key="12">
    <source>
        <dbReference type="PROSITE" id="PS51384"/>
    </source>
</evidence>
<evidence type="ECO:0000256" key="7">
    <source>
        <dbReference type="ARBA" id="ARBA00023002"/>
    </source>
</evidence>
<feature type="transmembrane region" description="Helical" evidence="11">
    <location>
        <begin position="41"/>
        <end position="59"/>
    </location>
</feature>
<comment type="similarity">
    <text evidence="2">Belongs to the ferric reductase (FRE) family.</text>
</comment>
<evidence type="ECO:0000256" key="1">
    <source>
        <dbReference type="ARBA" id="ARBA00004141"/>
    </source>
</evidence>
<keyword evidence="5" id="KW-0249">Electron transport</keyword>
<dbReference type="InterPro" id="IPR013112">
    <property type="entry name" value="FAD-bd_8"/>
</dbReference>
<keyword evidence="3" id="KW-0813">Transport</keyword>
<evidence type="ECO:0000256" key="6">
    <source>
        <dbReference type="ARBA" id="ARBA00022989"/>
    </source>
</evidence>
<evidence type="ECO:0000256" key="4">
    <source>
        <dbReference type="ARBA" id="ARBA00022692"/>
    </source>
</evidence>
<keyword evidence="7" id="KW-0560">Oxidoreductase</keyword>
<keyword evidence="4 11" id="KW-0812">Transmembrane</keyword>
<organism evidence="13 14">
    <name type="scientific">Monosporascus cannonballus</name>
    <dbReference type="NCBI Taxonomy" id="155416"/>
    <lineage>
        <taxon>Eukaryota</taxon>
        <taxon>Fungi</taxon>
        <taxon>Dikarya</taxon>
        <taxon>Ascomycota</taxon>
        <taxon>Pezizomycotina</taxon>
        <taxon>Sordariomycetes</taxon>
        <taxon>Xylariomycetidae</taxon>
        <taxon>Xylariales</taxon>
        <taxon>Xylariales incertae sedis</taxon>
        <taxon>Monosporascus</taxon>
    </lineage>
</organism>
<feature type="transmembrane region" description="Helical" evidence="11">
    <location>
        <begin position="65"/>
        <end position="81"/>
    </location>
</feature>
<dbReference type="InterPro" id="IPR051410">
    <property type="entry name" value="Ferric/Cupric_Reductase"/>
</dbReference>
<evidence type="ECO:0000256" key="10">
    <source>
        <dbReference type="ARBA" id="ARBA00023180"/>
    </source>
</evidence>
<dbReference type="SFLD" id="SFLDG01168">
    <property type="entry name" value="Ferric_reductase_subgroup_(FRE"/>
    <property type="match status" value="1"/>
</dbReference>
<keyword evidence="14" id="KW-1185">Reference proteome</keyword>
<protein>
    <recommendedName>
        <fullName evidence="12">FAD-binding FR-type domain-containing protein</fullName>
    </recommendedName>
</protein>
<feature type="domain" description="FAD-binding FR-type" evidence="12">
    <location>
        <begin position="34"/>
        <end position="207"/>
    </location>
</feature>
<evidence type="ECO:0000256" key="11">
    <source>
        <dbReference type="SAM" id="Phobius"/>
    </source>
</evidence>
<dbReference type="Pfam" id="PF01794">
    <property type="entry name" value="Ferric_reduct"/>
    <property type="match status" value="1"/>
</dbReference>
<comment type="caution">
    <text evidence="13">The sequence shown here is derived from an EMBL/GenBank/DDBJ whole genome shotgun (WGS) entry which is preliminary data.</text>
</comment>
<evidence type="ECO:0000313" key="13">
    <source>
        <dbReference type="EMBL" id="RYO81834.1"/>
    </source>
</evidence>
<dbReference type="PANTHER" id="PTHR32361:SF9">
    <property type="entry name" value="FERRIC REDUCTASE TRANSMEMBRANE COMPONENT 3-RELATED"/>
    <property type="match status" value="1"/>
</dbReference>
<comment type="subcellular location">
    <subcellularLocation>
        <location evidence="1">Membrane</location>
        <topology evidence="1">Multi-pass membrane protein</topology>
    </subcellularLocation>
</comment>
<dbReference type="InterPro" id="IPR017927">
    <property type="entry name" value="FAD-bd_FR_type"/>
</dbReference>
<evidence type="ECO:0000256" key="9">
    <source>
        <dbReference type="ARBA" id="ARBA00023136"/>
    </source>
</evidence>
<dbReference type="Pfam" id="PF08022">
    <property type="entry name" value="FAD_binding_8"/>
    <property type="match status" value="1"/>
</dbReference>
<dbReference type="EMBL" id="QJNS01000238">
    <property type="protein sequence ID" value="RYO81834.1"/>
    <property type="molecule type" value="Genomic_DNA"/>
</dbReference>
<dbReference type="Pfam" id="PF08030">
    <property type="entry name" value="NAD_binding_6"/>
    <property type="match status" value="1"/>
</dbReference>
<evidence type="ECO:0000256" key="2">
    <source>
        <dbReference type="ARBA" id="ARBA00006278"/>
    </source>
</evidence>
<evidence type="ECO:0000256" key="8">
    <source>
        <dbReference type="ARBA" id="ARBA00023065"/>
    </source>
</evidence>
<evidence type="ECO:0000256" key="5">
    <source>
        <dbReference type="ARBA" id="ARBA00022982"/>
    </source>
</evidence>
<dbReference type="PROSITE" id="PS51384">
    <property type="entry name" value="FAD_FR"/>
    <property type="match status" value="1"/>
</dbReference>
<dbReference type="PANTHER" id="PTHR32361">
    <property type="entry name" value="FERRIC/CUPRIC REDUCTASE TRANSMEMBRANE COMPONENT"/>
    <property type="match status" value="1"/>
</dbReference>
<dbReference type="InterPro" id="IPR013121">
    <property type="entry name" value="Fe_red_NAD-bd_6"/>
</dbReference>
<keyword evidence="6 11" id="KW-1133">Transmembrane helix</keyword>
<sequence length="376" mass="41499">MGILRRRIVDIVPALGLTAFIGMVLLNTTALSLIRRYSYRIFFVTHLMVALALPPVVFFHYRSSAFYVVEALAFFIVDLALRKMDTFTTDASLVLIPGSNLIKIVAPVPPQKISRFRESPGTHVYLSIPAPSRPSPSAVSATNYIFEFMFNPFSIASVDEHSTDLTLIARCRDGPMTQNLARLANDSTAGMKVPLSIEGPYGCAARFPNLVGPEFDQILLVAGGVGASFVLPIYRSLLGENPGAGVTMIWVVRSASDATWPASDASQSILKDDKVQLYLTGDILESTSGTGTLSDGATELEMTHLSQRRPEYSPDRNCGRPDLRKIVDDVFKHGVEERVAVMVCGPEGMGHELRRYVGTWVRKGRKVWWHNESFSW</sequence>
<feature type="transmembrane region" description="Helical" evidence="11">
    <location>
        <begin position="12"/>
        <end position="34"/>
    </location>
</feature>
<evidence type="ECO:0000313" key="14">
    <source>
        <dbReference type="Proteomes" id="UP000294003"/>
    </source>
</evidence>
<gene>
    <name evidence="13" type="ORF">DL762_006916</name>
</gene>
<dbReference type="CDD" id="cd06186">
    <property type="entry name" value="NOX_Duox_like_FAD_NADP"/>
    <property type="match status" value="1"/>
</dbReference>
<keyword evidence="9 11" id="KW-0472">Membrane</keyword>
<dbReference type="InterPro" id="IPR013130">
    <property type="entry name" value="Fe3_Rdtase_TM_dom"/>
</dbReference>
<dbReference type="Proteomes" id="UP000294003">
    <property type="component" value="Unassembled WGS sequence"/>
</dbReference>
<keyword evidence="8" id="KW-0406">Ion transport</keyword>
<accession>A0ABY0H0M7</accession>
<dbReference type="SUPFAM" id="SSF52343">
    <property type="entry name" value="Ferredoxin reductase-like, C-terminal NADP-linked domain"/>
    <property type="match status" value="1"/>
</dbReference>
<proteinExistence type="inferred from homology"/>
<keyword evidence="10" id="KW-0325">Glycoprotein</keyword>
<dbReference type="InterPro" id="IPR039261">
    <property type="entry name" value="FNR_nucleotide-bd"/>
</dbReference>
<name>A0ABY0H0M7_9PEZI</name>
<dbReference type="Gene3D" id="3.40.50.80">
    <property type="entry name" value="Nucleotide-binding domain of ferredoxin-NADP reductase (FNR) module"/>
    <property type="match status" value="1"/>
</dbReference>